<dbReference type="PROSITE" id="PS51285">
    <property type="entry name" value="AGC_KINASE_CTER"/>
    <property type="match status" value="1"/>
</dbReference>
<dbReference type="PANTHER" id="PTHR24351">
    <property type="entry name" value="RIBOSOMAL PROTEIN S6 KINASE"/>
    <property type="match status" value="1"/>
</dbReference>
<feature type="domain" description="Protein kinase" evidence="13">
    <location>
        <begin position="384"/>
        <end position="637"/>
    </location>
</feature>
<dbReference type="InterPro" id="IPR046349">
    <property type="entry name" value="C1-like_sf"/>
</dbReference>
<keyword evidence="5" id="KW-0808">Transferase</keyword>
<dbReference type="PROSITE" id="PS00479">
    <property type="entry name" value="ZF_DAG_PE_1"/>
    <property type="match status" value="2"/>
</dbReference>
<keyword evidence="17" id="KW-1185">Reference proteome</keyword>
<dbReference type="Gene3D" id="1.10.510.10">
    <property type="entry name" value="Transferase(Phosphotransferase) domain 1"/>
    <property type="match status" value="1"/>
</dbReference>
<dbReference type="SMART" id="SM00220">
    <property type="entry name" value="S_TKc"/>
    <property type="match status" value="1"/>
</dbReference>
<comment type="similarity">
    <text evidence="1">Belongs to the protein kinase superfamily. AGC Ser/Thr protein kinase family. PKC subfamily.</text>
</comment>
<reference evidence="16" key="1">
    <citation type="journal article" date="2024" name="BMC Genomics">
        <title>Functional annotation of a divergent genome using sequence and structure-based similarity.</title>
        <authorList>
            <person name="Svedberg D."/>
            <person name="Winiger R.R."/>
            <person name="Berg A."/>
            <person name="Sharma H."/>
            <person name="Tellgren-Roth C."/>
            <person name="Debrunner-Vossbrinck B.A."/>
            <person name="Vossbrinck C.R."/>
            <person name="Barandun J."/>
        </authorList>
    </citation>
    <scope>NUCLEOTIDE SEQUENCE</scope>
    <source>
        <strain evidence="16">Illinois isolate</strain>
    </source>
</reference>
<dbReference type="GO" id="GO:0005524">
    <property type="term" value="F:ATP binding"/>
    <property type="evidence" value="ECO:0007669"/>
    <property type="project" value="UniProtKB-UniRule"/>
</dbReference>
<evidence type="ECO:0000256" key="6">
    <source>
        <dbReference type="ARBA" id="ARBA00022723"/>
    </source>
</evidence>
<dbReference type="GO" id="GO:0008270">
    <property type="term" value="F:zinc ion binding"/>
    <property type="evidence" value="ECO:0007669"/>
    <property type="project" value="UniProtKB-KW"/>
</dbReference>
<keyword evidence="8" id="KW-0863">Zinc-finger</keyword>
<evidence type="ECO:0000256" key="11">
    <source>
        <dbReference type="ARBA" id="ARBA00022840"/>
    </source>
</evidence>
<dbReference type="Proteomes" id="UP001334084">
    <property type="component" value="Chromosome 3"/>
</dbReference>
<protein>
    <recommendedName>
        <fullName evidence="2">protein kinase C</fullName>
        <ecNumber evidence="2">2.7.11.13</ecNumber>
    </recommendedName>
</protein>
<evidence type="ECO:0000256" key="8">
    <source>
        <dbReference type="ARBA" id="ARBA00022771"/>
    </source>
</evidence>
<dbReference type="FunFam" id="1.10.510.10:FF:000210">
    <property type="entry name" value="Non-specific serine/threonine protein kinase"/>
    <property type="match status" value="1"/>
</dbReference>
<keyword evidence="11 12" id="KW-0067">ATP-binding</keyword>
<evidence type="ECO:0000256" key="12">
    <source>
        <dbReference type="PROSITE-ProRule" id="PRU10141"/>
    </source>
</evidence>
<evidence type="ECO:0000256" key="5">
    <source>
        <dbReference type="ARBA" id="ARBA00022679"/>
    </source>
</evidence>
<keyword evidence="10" id="KW-0862">Zinc</keyword>
<dbReference type="Gene3D" id="3.30.200.20">
    <property type="entry name" value="Phosphorylase Kinase, domain 1"/>
    <property type="match status" value="1"/>
</dbReference>
<evidence type="ECO:0000259" key="13">
    <source>
        <dbReference type="PROSITE" id="PS50011"/>
    </source>
</evidence>
<dbReference type="InterPro" id="IPR017441">
    <property type="entry name" value="Protein_kinase_ATP_BS"/>
</dbReference>
<dbReference type="AlphaFoldDB" id="A0AAX4JB48"/>
<evidence type="ECO:0000256" key="10">
    <source>
        <dbReference type="ARBA" id="ARBA00022833"/>
    </source>
</evidence>
<dbReference type="PROSITE" id="PS00107">
    <property type="entry name" value="PROTEIN_KINASE_ATP"/>
    <property type="match status" value="1"/>
</dbReference>
<evidence type="ECO:0000259" key="14">
    <source>
        <dbReference type="PROSITE" id="PS50081"/>
    </source>
</evidence>
<sequence>MCNFDHLLKKLHEALPKVTGLEKESIQYKINKIEEQKNDFDNNFNISTCKLVTSDQLQNKILIEKNLIKGYRKLIEEDSLLYQVAKDRLDISKYKVLTYEKMLNKITPFFNSKFEKVYGCVEFEFNKFEFDPIFEIEKVHFYVDSVLRVIYDIDKSTNKILELTFECGTEVEIFLISDFSIILGSILIPCDFFIDKENTFINIDFGNFNYIYTKVTFKKEIKLIRKNAGVVCAYKNGHGLETQGVYSPKLCGVCHTFLPMFISCYKCFRCKFVCHKKCSDVILFACKMGNVESKTLWHNNYGISHTLEKKDLSGFRYCYHCGERIHDQFVLNCTRCDHSFHLSCEDFLFDSCQLDLNLRTIMSKFIPKRSKINYNEQNYKIQDFQLLRTLGKGNFGRVIIARYKGEEIVALKIIRKDQMVCTNEAKYVDIERKVLKIGTQCHHPFLTHMYYCFQDKKNIYFALEYLSGGDLFHHVSKKKFSLKNIKLFACEILMGLEFLHKNEVIYRDLKLNNILLTRDGHIKLCDFGLCKENMKPQNITYTFCGTLDTIAPEIIKNEGYTNLVDLWSYGVILYELYTKTPPFSGITHREICKSITESEPDYKEGIPEDAVDLIKKLLVKDPSKRITLNEMKTHKYFDGTNWNDVFNMKITPDFIPGSCISNFDSEFISDLILLPKSNEAEQFDEFFENIK</sequence>
<evidence type="ECO:0000256" key="3">
    <source>
        <dbReference type="ARBA" id="ARBA00022527"/>
    </source>
</evidence>
<dbReference type="GeneID" id="90540913"/>
<dbReference type="RefSeq" id="XP_065329252.1">
    <property type="nucleotide sequence ID" value="XM_065473180.1"/>
</dbReference>
<dbReference type="CDD" id="cd00029">
    <property type="entry name" value="C1"/>
    <property type="match status" value="2"/>
</dbReference>
<dbReference type="Gene3D" id="3.30.60.20">
    <property type="match status" value="1"/>
</dbReference>
<evidence type="ECO:0000313" key="17">
    <source>
        <dbReference type="Proteomes" id="UP001334084"/>
    </source>
</evidence>
<feature type="domain" description="Phorbol-ester/DAG-type" evidence="14">
    <location>
        <begin position="237"/>
        <end position="286"/>
    </location>
</feature>
<dbReference type="PROSITE" id="PS00108">
    <property type="entry name" value="PROTEIN_KINASE_ST"/>
    <property type="match status" value="1"/>
</dbReference>
<feature type="domain" description="Phorbol-ester/DAG-type" evidence="14">
    <location>
        <begin position="304"/>
        <end position="352"/>
    </location>
</feature>
<evidence type="ECO:0000256" key="2">
    <source>
        <dbReference type="ARBA" id="ARBA00012429"/>
    </source>
</evidence>
<accession>A0AAX4JB48</accession>
<keyword evidence="7 12" id="KW-0547">Nucleotide-binding</keyword>
<feature type="binding site" evidence="12">
    <location>
        <position position="416"/>
    </location>
    <ligand>
        <name>ATP</name>
        <dbReference type="ChEBI" id="CHEBI:30616"/>
    </ligand>
</feature>
<gene>
    <name evidence="16" type="ORF">VNE69_03317</name>
</gene>
<dbReference type="InterPro" id="IPR000961">
    <property type="entry name" value="AGC-kinase_C"/>
</dbReference>
<dbReference type="Pfam" id="PF00069">
    <property type="entry name" value="Pkinase"/>
    <property type="match status" value="1"/>
</dbReference>
<keyword evidence="9 16" id="KW-0418">Kinase</keyword>
<evidence type="ECO:0000256" key="4">
    <source>
        <dbReference type="ARBA" id="ARBA00022553"/>
    </source>
</evidence>
<dbReference type="EC" id="2.7.11.13" evidence="2"/>
<dbReference type="SUPFAM" id="SSF57889">
    <property type="entry name" value="Cysteine-rich domain"/>
    <property type="match status" value="2"/>
</dbReference>
<keyword evidence="4" id="KW-0597">Phosphoprotein</keyword>
<dbReference type="PROSITE" id="PS50081">
    <property type="entry name" value="ZF_DAG_PE_2"/>
    <property type="match status" value="2"/>
</dbReference>
<dbReference type="GO" id="GO:0004697">
    <property type="term" value="F:diacylglycerol-dependent serine/threonine kinase activity"/>
    <property type="evidence" value="ECO:0007669"/>
    <property type="project" value="UniProtKB-EC"/>
</dbReference>
<keyword evidence="6" id="KW-0479">Metal-binding</keyword>
<evidence type="ECO:0000256" key="9">
    <source>
        <dbReference type="ARBA" id="ARBA00022777"/>
    </source>
</evidence>
<evidence type="ECO:0000259" key="15">
    <source>
        <dbReference type="PROSITE" id="PS51285"/>
    </source>
</evidence>
<evidence type="ECO:0000256" key="1">
    <source>
        <dbReference type="ARBA" id="ARBA00005490"/>
    </source>
</evidence>
<dbReference type="PROSITE" id="PS50011">
    <property type="entry name" value="PROTEIN_KINASE_DOM"/>
    <property type="match status" value="1"/>
</dbReference>
<feature type="domain" description="AGC-kinase C-terminal" evidence="15">
    <location>
        <begin position="638"/>
        <end position="691"/>
    </location>
</feature>
<proteinExistence type="inferred from homology"/>
<keyword evidence="3" id="KW-0723">Serine/threonine-protein kinase</keyword>
<organism evidence="16 17">
    <name type="scientific">Vairimorpha necatrix</name>
    <dbReference type="NCBI Taxonomy" id="6039"/>
    <lineage>
        <taxon>Eukaryota</taxon>
        <taxon>Fungi</taxon>
        <taxon>Fungi incertae sedis</taxon>
        <taxon>Microsporidia</taxon>
        <taxon>Nosematidae</taxon>
        <taxon>Vairimorpha</taxon>
    </lineage>
</organism>
<dbReference type="InterPro" id="IPR011009">
    <property type="entry name" value="Kinase-like_dom_sf"/>
</dbReference>
<evidence type="ECO:0000256" key="7">
    <source>
        <dbReference type="ARBA" id="ARBA00022741"/>
    </source>
</evidence>
<dbReference type="SMART" id="SM00109">
    <property type="entry name" value="C1"/>
    <property type="match status" value="2"/>
</dbReference>
<dbReference type="InterPro" id="IPR002219">
    <property type="entry name" value="PKC_DAG/PE"/>
</dbReference>
<dbReference type="InterPro" id="IPR000719">
    <property type="entry name" value="Prot_kinase_dom"/>
</dbReference>
<dbReference type="SUPFAM" id="SSF56112">
    <property type="entry name" value="Protein kinase-like (PK-like)"/>
    <property type="match status" value="1"/>
</dbReference>
<dbReference type="KEGG" id="vnx:VNE69_03317"/>
<evidence type="ECO:0000313" key="16">
    <source>
        <dbReference type="EMBL" id="WUR03107.1"/>
    </source>
</evidence>
<dbReference type="InterPro" id="IPR008271">
    <property type="entry name" value="Ser/Thr_kinase_AS"/>
</dbReference>
<name>A0AAX4JB48_9MICR</name>
<dbReference type="EMBL" id="CP142728">
    <property type="protein sequence ID" value="WUR03107.1"/>
    <property type="molecule type" value="Genomic_DNA"/>
</dbReference>